<dbReference type="STRING" id="1036808.A0A0C2ZFY6"/>
<organism evidence="2 3">
    <name type="scientific">Scleroderma citrinum Foug A</name>
    <dbReference type="NCBI Taxonomy" id="1036808"/>
    <lineage>
        <taxon>Eukaryota</taxon>
        <taxon>Fungi</taxon>
        <taxon>Dikarya</taxon>
        <taxon>Basidiomycota</taxon>
        <taxon>Agaricomycotina</taxon>
        <taxon>Agaricomycetes</taxon>
        <taxon>Agaricomycetidae</taxon>
        <taxon>Boletales</taxon>
        <taxon>Sclerodermatineae</taxon>
        <taxon>Sclerodermataceae</taxon>
        <taxon>Scleroderma</taxon>
    </lineage>
</organism>
<dbReference type="InParanoid" id="A0A0C2ZFY6"/>
<dbReference type="PANTHER" id="PTHR46579">
    <property type="entry name" value="F5/8 TYPE C DOMAIN-CONTAINING PROTEIN-RELATED"/>
    <property type="match status" value="1"/>
</dbReference>
<evidence type="ECO:0000313" key="3">
    <source>
        <dbReference type="Proteomes" id="UP000053989"/>
    </source>
</evidence>
<dbReference type="AlphaFoldDB" id="A0A0C2ZFY6"/>
<reference evidence="2 3" key="1">
    <citation type="submission" date="2014-04" db="EMBL/GenBank/DDBJ databases">
        <authorList>
            <consortium name="DOE Joint Genome Institute"/>
            <person name="Kuo A."/>
            <person name="Kohler A."/>
            <person name="Nagy L.G."/>
            <person name="Floudas D."/>
            <person name="Copeland A."/>
            <person name="Barry K.W."/>
            <person name="Cichocki N."/>
            <person name="Veneault-Fourrey C."/>
            <person name="LaButti K."/>
            <person name="Lindquist E.A."/>
            <person name="Lipzen A."/>
            <person name="Lundell T."/>
            <person name="Morin E."/>
            <person name="Murat C."/>
            <person name="Sun H."/>
            <person name="Tunlid A."/>
            <person name="Henrissat B."/>
            <person name="Grigoriev I.V."/>
            <person name="Hibbett D.S."/>
            <person name="Martin F."/>
            <person name="Nordberg H.P."/>
            <person name="Cantor M.N."/>
            <person name="Hua S.X."/>
        </authorList>
    </citation>
    <scope>NUCLEOTIDE SEQUENCE [LARGE SCALE GENOMIC DNA]</scope>
    <source>
        <strain evidence="2 3">Foug A</strain>
    </source>
</reference>
<dbReference type="HOGENOM" id="CLU_002101_2_0_1"/>
<reference evidence="3" key="2">
    <citation type="submission" date="2015-01" db="EMBL/GenBank/DDBJ databases">
        <title>Evolutionary Origins and Diversification of the Mycorrhizal Mutualists.</title>
        <authorList>
            <consortium name="DOE Joint Genome Institute"/>
            <consortium name="Mycorrhizal Genomics Consortium"/>
            <person name="Kohler A."/>
            <person name="Kuo A."/>
            <person name="Nagy L.G."/>
            <person name="Floudas D."/>
            <person name="Copeland A."/>
            <person name="Barry K.W."/>
            <person name="Cichocki N."/>
            <person name="Veneault-Fourrey C."/>
            <person name="LaButti K."/>
            <person name="Lindquist E.A."/>
            <person name="Lipzen A."/>
            <person name="Lundell T."/>
            <person name="Morin E."/>
            <person name="Murat C."/>
            <person name="Riley R."/>
            <person name="Ohm R."/>
            <person name="Sun H."/>
            <person name="Tunlid A."/>
            <person name="Henrissat B."/>
            <person name="Grigoriev I.V."/>
            <person name="Hibbett D.S."/>
            <person name="Martin F."/>
        </authorList>
    </citation>
    <scope>NUCLEOTIDE SEQUENCE [LARGE SCALE GENOMIC DNA]</scope>
    <source>
        <strain evidence="3">Foug A</strain>
    </source>
</reference>
<keyword evidence="3" id="KW-1185">Reference proteome</keyword>
<dbReference type="EMBL" id="KN822240">
    <property type="protein sequence ID" value="KIM51792.1"/>
    <property type="molecule type" value="Genomic_DNA"/>
</dbReference>
<gene>
    <name evidence="2" type="ORF">SCLCIDRAFT_18301</name>
</gene>
<proteinExistence type="predicted"/>
<protein>
    <submittedName>
        <fullName evidence="2">Uncharacterized protein</fullName>
    </submittedName>
</protein>
<sequence>MLNHGTLTQEDIDIQIHGSDLPNLGPNFHSPEALLDAVDHYEKYNALTAAGAQTLNTYHAHHPPPDPEAHHMQRDLEKTLEEIQRQQHGLVDDPNVTMEWDNVLEEIPDVDFKMDDTNADLLDAENIPQEPTEDDPDPFQVDDLRSGIDFQDLSTQPTYLLVIYMMTSWLHLQWHLPHAACNAVLGILACLLFALSPTLVSPFVTLPSVMKVLGLDNLPIYELACCPSCHEVYPPAGSLHTVDECVACKVPLFLTDKTKCDEWHTKLRSPGVYTDIFDGNMCHNKLKAPDGTLFFANGPQDQCRPNGELRIGVTLGIDCILPGPKEQSPDEIQCFLRPIISDLLHLWQDGVRVPTPSCPNGCLVHVILVAVVCDKPAAHKIGAFKPQTDAEQRELGERYHLLTTAAARKNFVKDFATHFTQLSRLPYFDLVNQIVIDPMHNLFLGLVKMQFYNIWVQGKILRANHELRILHELLADFEVPVHCGKLPTDIGTPAGGSLTADQWLLLATLYGPIVIPQLWNTCLSDAAKEGPLTDCIALIAQQETKKTTNEEKQRENLQSKTQSRKATKGRADVDTATEEPSSGVQVEGAETGCLLHPQDPLNFLKLCAALRLIIKNTTNDAEIDLADGLIRSYCTEVISLYGSHCMKTNHHYATHTAQYIRNFSPLNGFWTFLFERLNKILKSYKTNNHSNGELETTFFNKFHRTCQSNRLVTPEGSLSHQVSDIMLKASAEERGTVASLASLSKELGKAHGTTHSIPLDHNATFFDYVIVDGRKYHASRTTGSRNSSLVHIVIPDKSGGLATNAYGEILEIFRFDQDIHYVCKSMFFIRMRWFRHWEGEKEDIWYTL</sequence>
<feature type="region of interest" description="Disordered" evidence="1">
    <location>
        <begin position="547"/>
        <end position="582"/>
    </location>
</feature>
<name>A0A0C2ZFY6_9AGAM</name>
<accession>A0A0C2ZFY6</accession>
<dbReference type="OrthoDB" id="3239894at2759"/>
<evidence type="ECO:0000256" key="1">
    <source>
        <dbReference type="SAM" id="MobiDB-lite"/>
    </source>
</evidence>
<dbReference type="PANTHER" id="PTHR46579:SF1">
    <property type="entry name" value="F5_8 TYPE C DOMAIN-CONTAINING PROTEIN"/>
    <property type="match status" value="1"/>
</dbReference>
<dbReference type="Proteomes" id="UP000053989">
    <property type="component" value="Unassembled WGS sequence"/>
</dbReference>
<feature type="compositionally biased region" description="Basic and acidic residues" evidence="1">
    <location>
        <begin position="547"/>
        <end position="557"/>
    </location>
</feature>
<evidence type="ECO:0000313" key="2">
    <source>
        <dbReference type="EMBL" id="KIM51792.1"/>
    </source>
</evidence>